<evidence type="ECO:0008006" key="11">
    <source>
        <dbReference type="Google" id="ProtNLM"/>
    </source>
</evidence>
<dbReference type="InterPro" id="IPR002401">
    <property type="entry name" value="Cyt_P450_E_grp-I"/>
</dbReference>
<evidence type="ECO:0000256" key="7">
    <source>
        <dbReference type="PIRSR" id="PIRSR602401-1"/>
    </source>
</evidence>
<keyword evidence="6 8" id="KW-0503">Monooxygenase</keyword>
<name>A0A4S4MNL3_9APHY</name>
<accession>A0A4S4MNL3</accession>
<comment type="cofactor">
    <cofactor evidence="7">
        <name>heme</name>
        <dbReference type="ChEBI" id="CHEBI:30413"/>
    </cofactor>
</comment>
<dbReference type="Proteomes" id="UP000308730">
    <property type="component" value="Unassembled WGS sequence"/>
</dbReference>
<dbReference type="GO" id="GO:0005506">
    <property type="term" value="F:iron ion binding"/>
    <property type="evidence" value="ECO:0007669"/>
    <property type="project" value="InterPro"/>
</dbReference>
<keyword evidence="4 8" id="KW-0560">Oxidoreductase</keyword>
<evidence type="ECO:0000313" key="9">
    <source>
        <dbReference type="EMBL" id="THH27594.1"/>
    </source>
</evidence>
<comment type="similarity">
    <text evidence="1 8">Belongs to the cytochrome P450 family.</text>
</comment>
<keyword evidence="3 7" id="KW-0479">Metal-binding</keyword>
<feature type="binding site" description="axial binding residue" evidence="7">
    <location>
        <position position="357"/>
    </location>
    <ligand>
        <name>heme</name>
        <dbReference type="ChEBI" id="CHEBI:30413"/>
    </ligand>
    <ligandPart>
        <name>Fe</name>
        <dbReference type="ChEBI" id="CHEBI:18248"/>
    </ligandPart>
</feature>
<keyword evidence="2 7" id="KW-0349">Heme</keyword>
<dbReference type="GO" id="GO:0020037">
    <property type="term" value="F:heme binding"/>
    <property type="evidence" value="ECO:0007669"/>
    <property type="project" value="InterPro"/>
</dbReference>
<protein>
    <recommendedName>
        <fullName evidence="11">Cytochrome P450</fullName>
    </recommendedName>
</protein>
<dbReference type="OrthoDB" id="1470350at2759"/>
<sequence>MPAFSIQNLRALVPLVFSKGVKMRNKWQDMFSQQSGEKRMKLDVCDWMSRATFDVIGSAGFDYQLNAIDNGDNELLHAYKEMFEVGISQGGAMRMIVFLYFPLLRWLLHDHRTRTIKKCKAVIHRVAGQLIQEKKQKILEAEKAGKTYQGKDLLTLLLKSNQSVDIQPEQRCSDEDILNNINTFMFAGSDTTSLALTWTFLLLAMYPDCQNILRTEILSVLPSAPLESLTDEEVESLYATIADLPYLDKVCRESLRIIPPLHSSIRAATQDDVVPTSSPMKFKQPDGTIKEEIRSIRVPKGSAVHIAVEAFNLDKEVWGSDAWAFVPDRWDNLPETVLSNPGLYSNMMTFSAGPRSCIGLRFSLIEMKSFLFILLANFTFATSDEKIAKANV</sequence>
<dbReference type="Gene3D" id="1.10.630.10">
    <property type="entry name" value="Cytochrome P450"/>
    <property type="match status" value="1"/>
</dbReference>
<organism evidence="9 10">
    <name type="scientific">Antrodiella citrinella</name>
    <dbReference type="NCBI Taxonomy" id="2447956"/>
    <lineage>
        <taxon>Eukaryota</taxon>
        <taxon>Fungi</taxon>
        <taxon>Dikarya</taxon>
        <taxon>Basidiomycota</taxon>
        <taxon>Agaricomycotina</taxon>
        <taxon>Agaricomycetes</taxon>
        <taxon>Polyporales</taxon>
        <taxon>Steccherinaceae</taxon>
        <taxon>Antrodiella</taxon>
    </lineage>
</organism>
<evidence type="ECO:0000256" key="2">
    <source>
        <dbReference type="ARBA" id="ARBA00022617"/>
    </source>
</evidence>
<dbReference type="InterPro" id="IPR017972">
    <property type="entry name" value="Cyt_P450_CS"/>
</dbReference>
<keyword evidence="10" id="KW-1185">Reference proteome</keyword>
<evidence type="ECO:0000256" key="1">
    <source>
        <dbReference type="ARBA" id="ARBA00010617"/>
    </source>
</evidence>
<evidence type="ECO:0000256" key="6">
    <source>
        <dbReference type="ARBA" id="ARBA00023033"/>
    </source>
</evidence>
<dbReference type="InterPro" id="IPR001128">
    <property type="entry name" value="Cyt_P450"/>
</dbReference>
<dbReference type="PANTHER" id="PTHR24291:SF50">
    <property type="entry name" value="BIFUNCTIONAL ALBAFLAVENONE MONOOXYGENASE_TERPENE SYNTHASE"/>
    <property type="match status" value="1"/>
</dbReference>
<dbReference type="PRINTS" id="PR00385">
    <property type="entry name" value="P450"/>
</dbReference>
<comment type="caution">
    <text evidence="9">The sequence shown here is derived from an EMBL/GenBank/DDBJ whole genome shotgun (WGS) entry which is preliminary data.</text>
</comment>
<dbReference type="Pfam" id="PF00067">
    <property type="entry name" value="p450"/>
    <property type="match status" value="1"/>
</dbReference>
<dbReference type="EMBL" id="SGPM01000239">
    <property type="protein sequence ID" value="THH27594.1"/>
    <property type="molecule type" value="Genomic_DNA"/>
</dbReference>
<evidence type="ECO:0000256" key="5">
    <source>
        <dbReference type="ARBA" id="ARBA00023004"/>
    </source>
</evidence>
<evidence type="ECO:0000256" key="3">
    <source>
        <dbReference type="ARBA" id="ARBA00022723"/>
    </source>
</evidence>
<dbReference type="GO" id="GO:0004497">
    <property type="term" value="F:monooxygenase activity"/>
    <property type="evidence" value="ECO:0007669"/>
    <property type="project" value="UniProtKB-KW"/>
</dbReference>
<evidence type="ECO:0000256" key="4">
    <source>
        <dbReference type="ARBA" id="ARBA00023002"/>
    </source>
</evidence>
<proteinExistence type="inferred from homology"/>
<dbReference type="PANTHER" id="PTHR24291">
    <property type="entry name" value="CYTOCHROME P450 FAMILY 4"/>
    <property type="match status" value="1"/>
</dbReference>
<dbReference type="PRINTS" id="PR00463">
    <property type="entry name" value="EP450I"/>
</dbReference>
<dbReference type="PROSITE" id="PS00086">
    <property type="entry name" value="CYTOCHROME_P450"/>
    <property type="match status" value="1"/>
</dbReference>
<dbReference type="GO" id="GO:0016705">
    <property type="term" value="F:oxidoreductase activity, acting on paired donors, with incorporation or reduction of molecular oxygen"/>
    <property type="evidence" value="ECO:0007669"/>
    <property type="project" value="InterPro"/>
</dbReference>
<keyword evidence="5 7" id="KW-0408">Iron</keyword>
<evidence type="ECO:0000313" key="10">
    <source>
        <dbReference type="Proteomes" id="UP000308730"/>
    </source>
</evidence>
<reference evidence="9 10" key="1">
    <citation type="submission" date="2019-02" db="EMBL/GenBank/DDBJ databases">
        <title>Genome sequencing of the rare red list fungi Antrodiella citrinella (Flaviporus citrinellus).</title>
        <authorList>
            <person name="Buettner E."/>
            <person name="Kellner H."/>
        </authorList>
    </citation>
    <scope>NUCLEOTIDE SEQUENCE [LARGE SCALE GENOMIC DNA]</scope>
    <source>
        <strain evidence="9 10">DSM 108506</strain>
    </source>
</reference>
<dbReference type="InterPro" id="IPR050196">
    <property type="entry name" value="Cytochrome_P450_Monoox"/>
</dbReference>
<dbReference type="InterPro" id="IPR036396">
    <property type="entry name" value="Cyt_P450_sf"/>
</dbReference>
<dbReference type="SUPFAM" id="SSF48264">
    <property type="entry name" value="Cytochrome P450"/>
    <property type="match status" value="1"/>
</dbReference>
<evidence type="ECO:0000256" key="8">
    <source>
        <dbReference type="RuleBase" id="RU000461"/>
    </source>
</evidence>
<dbReference type="AlphaFoldDB" id="A0A4S4MNL3"/>
<gene>
    <name evidence="9" type="ORF">EUX98_g6590</name>
</gene>